<evidence type="ECO:0000313" key="3">
    <source>
        <dbReference type="Proteomes" id="UP001249851"/>
    </source>
</evidence>
<feature type="region of interest" description="Disordered" evidence="1">
    <location>
        <begin position="1"/>
        <end position="41"/>
    </location>
</feature>
<comment type="caution">
    <text evidence="2">The sequence shown here is derived from an EMBL/GenBank/DDBJ whole genome shotgun (WGS) entry which is preliminary data.</text>
</comment>
<proteinExistence type="predicted"/>
<evidence type="ECO:0000256" key="1">
    <source>
        <dbReference type="SAM" id="MobiDB-lite"/>
    </source>
</evidence>
<reference evidence="2" key="1">
    <citation type="journal article" date="2023" name="G3 (Bethesda)">
        <title>Whole genome assembly and annotation of the endangered Caribbean coral Acropora cervicornis.</title>
        <authorList>
            <person name="Selwyn J.D."/>
            <person name="Vollmer S.V."/>
        </authorList>
    </citation>
    <scope>NUCLEOTIDE SEQUENCE</scope>
    <source>
        <strain evidence="2">K2</strain>
    </source>
</reference>
<dbReference type="EMBL" id="JARQWQ010000039">
    <property type="protein sequence ID" value="KAK2559649.1"/>
    <property type="molecule type" value="Genomic_DNA"/>
</dbReference>
<evidence type="ECO:0000313" key="2">
    <source>
        <dbReference type="EMBL" id="KAK2559649.1"/>
    </source>
</evidence>
<dbReference type="Proteomes" id="UP001249851">
    <property type="component" value="Unassembled WGS sequence"/>
</dbReference>
<gene>
    <name evidence="2" type="ORF">P5673_017732</name>
</gene>
<protein>
    <submittedName>
        <fullName evidence="2">Uncharacterized protein</fullName>
    </submittedName>
</protein>
<name>A0AAD9QE36_ACRCE</name>
<dbReference type="AlphaFoldDB" id="A0AAD9QE36"/>
<feature type="compositionally biased region" description="Basic and acidic residues" evidence="1">
    <location>
        <begin position="22"/>
        <end position="33"/>
    </location>
</feature>
<organism evidence="2 3">
    <name type="scientific">Acropora cervicornis</name>
    <name type="common">Staghorn coral</name>
    <dbReference type="NCBI Taxonomy" id="6130"/>
    <lineage>
        <taxon>Eukaryota</taxon>
        <taxon>Metazoa</taxon>
        <taxon>Cnidaria</taxon>
        <taxon>Anthozoa</taxon>
        <taxon>Hexacorallia</taxon>
        <taxon>Scleractinia</taxon>
        <taxon>Astrocoeniina</taxon>
        <taxon>Acroporidae</taxon>
        <taxon>Acropora</taxon>
    </lineage>
</organism>
<accession>A0AAD9QE36</accession>
<keyword evidence="3" id="KW-1185">Reference proteome</keyword>
<reference evidence="2" key="2">
    <citation type="journal article" date="2023" name="Science">
        <title>Genomic signatures of disease resistance in endangered staghorn corals.</title>
        <authorList>
            <person name="Vollmer S.V."/>
            <person name="Selwyn J.D."/>
            <person name="Despard B.A."/>
            <person name="Roesel C.L."/>
        </authorList>
    </citation>
    <scope>NUCLEOTIDE SEQUENCE</scope>
    <source>
        <strain evidence="2">K2</strain>
    </source>
</reference>
<sequence>MMRGRFTTTRRRKANSASTTPRKIDKEGKTDPKRRQKKTVQWASELEDQTFPKVPMRKYKSDTLIELDLAMEKLRKVSGILDRSATLEKDFEENLQNIQDKLKMTE</sequence>